<keyword evidence="4 6" id="KW-0493">Microtubule</keyword>
<dbReference type="InterPro" id="IPR040457">
    <property type="entry name" value="GCP_C"/>
</dbReference>
<sequence length="814" mass="92097">MLHELLLALLGYTGDLIIDERERRESLCINLSPTAPLADEPTFKLAPDLSFIEPSDRQVIERVITLGFYYRELERFAANCRNLSWIRSSNESPLSKATESLKEKKLKPSVYRRALANGIVEVLSIYRSAVLQIEQKLLSDSLPILATVTQGLNKVVIVEIVHPDCSGSIIVCFPISLSALVFFVLLPPLYELILEIEHDNISGGRLLNLLHKRCHCGVPELQTCIQRLLWHGHQVMYNQLISWMVYGILHDQYGEFFISRQEDVDSEHNLPADTIEKLARLSTNDVTDWHIGFHISLDMLPEYIPMHIAESILFAGKAIRVLQNPSPIVQSQGQHIQKGPQRIQGSIGRLHLLKDSSLQTILAGVELVPQSEADKIEAMLQNLKESSEFHKRSFETAVDSIKAIAANHLWQLVVVRADLNGHLKALKDYFLLAKGDFFQSFLEESRVLMRLPPRQSTAGADLMVPFQLVGACSIAKIVISLSNIDRNLRCTRFPFSHLQLKAALKTIAEEDKYFSRVSLRVPGITLKSSHIELPKAKPYFDGDSGIPSDASAEMSIDGWDGIALEYSVDWPLQLFFTQEVLSKYLRIFQYLLRLKRTQMELEKSWASAMHQDHCDFSKHHAGGNDSSNVRHPKMEYDSTEGVSGKLNSSAYLALVNLLALDYVACSLHHLMVDVIESQWNVLQAHIQNSRDFTELVGFHQEYLSALISQSFLDIGSVSRILDGIMKLCVQFCWKIENQENKETPAKLEHIAEEFSKKSNSLYTILRSSRIAGSQRAPFLRRFLLRLNFNSFFETTARGVLNVVRPRPSLTSGMI</sequence>
<reference evidence="9" key="2">
    <citation type="submission" date="2020-08" db="EMBL/GenBank/DDBJ databases">
        <title>Plant Genome Project.</title>
        <authorList>
            <person name="Zhang R.-G."/>
        </authorList>
    </citation>
    <scope>NUCLEOTIDE SEQUENCE</scope>
    <source>
        <strain evidence="9">Huo1</strain>
        <tissue evidence="9">Leaf</tissue>
    </source>
</reference>
<dbReference type="GO" id="GO:0051225">
    <property type="term" value="P:spindle assembly"/>
    <property type="evidence" value="ECO:0007669"/>
    <property type="project" value="TreeGrafter"/>
</dbReference>
<dbReference type="Proteomes" id="UP000298416">
    <property type="component" value="Unassembled WGS sequence"/>
</dbReference>
<dbReference type="InterPro" id="IPR007259">
    <property type="entry name" value="GCP"/>
</dbReference>
<dbReference type="EMBL" id="PNBA02000008">
    <property type="protein sequence ID" value="KAG6415293.1"/>
    <property type="molecule type" value="Genomic_DNA"/>
</dbReference>
<evidence type="ECO:0000256" key="4">
    <source>
        <dbReference type="ARBA" id="ARBA00022701"/>
    </source>
</evidence>
<evidence type="ECO:0000259" key="8">
    <source>
        <dbReference type="Pfam" id="PF17681"/>
    </source>
</evidence>
<dbReference type="Pfam" id="PF17681">
    <property type="entry name" value="GCP_N_terminal"/>
    <property type="match status" value="1"/>
</dbReference>
<accession>A0A8X8XNW1</accession>
<evidence type="ECO:0000313" key="10">
    <source>
        <dbReference type="Proteomes" id="UP000298416"/>
    </source>
</evidence>
<dbReference type="GO" id="GO:0000922">
    <property type="term" value="C:spindle pole"/>
    <property type="evidence" value="ECO:0007669"/>
    <property type="project" value="InterPro"/>
</dbReference>
<dbReference type="GO" id="GO:0031122">
    <property type="term" value="P:cytoplasmic microtubule organization"/>
    <property type="evidence" value="ECO:0007669"/>
    <property type="project" value="TreeGrafter"/>
</dbReference>
<proteinExistence type="inferred from homology"/>
<comment type="caution">
    <text evidence="9">The sequence shown here is derived from an EMBL/GenBank/DDBJ whole genome shotgun (WGS) entry which is preliminary data.</text>
</comment>
<evidence type="ECO:0000256" key="2">
    <source>
        <dbReference type="ARBA" id="ARBA00010337"/>
    </source>
</evidence>
<protein>
    <recommendedName>
        <fullName evidence="6">Gamma-tubulin complex component</fullName>
    </recommendedName>
</protein>
<dbReference type="GO" id="GO:0000930">
    <property type="term" value="C:gamma-tubulin complex"/>
    <property type="evidence" value="ECO:0007669"/>
    <property type="project" value="TreeGrafter"/>
</dbReference>
<comment type="subcellular location">
    <subcellularLocation>
        <location evidence="1 6">Cytoplasm</location>
        <location evidence="1 6">Cytoskeleton</location>
        <location evidence="1 6">Microtubule organizing center</location>
    </subcellularLocation>
</comment>
<keyword evidence="10" id="KW-1185">Reference proteome</keyword>
<evidence type="ECO:0000313" key="9">
    <source>
        <dbReference type="EMBL" id="KAG6415293.1"/>
    </source>
</evidence>
<feature type="domain" description="Gamma tubulin complex component C-terminal" evidence="7">
    <location>
        <begin position="419"/>
        <end position="792"/>
    </location>
</feature>
<name>A0A8X8XNW1_SALSN</name>
<dbReference type="PANTHER" id="PTHR19302:SF27">
    <property type="entry name" value="GAMMA-TUBULIN COMPLEX COMPONENT 4"/>
    <property type="match status" value="1"/>
</dbReference>
<evidence type="ECO:0000256" key="3">
    <source>
        <dbReference type="ARBA" id="ARBA00022490"/>
    </source>
</evidence>
<evidence type="ECO:0000259" key="7">
    <source>
        <dbReference type="Pfam" id="PF04130"/>
    </source>
</evidence>
<dbReference type="GO" id="GO:0005874">
    <property type="term" value="C:microtubule"/>
    <property type="evidence" value="ECO:0007669"/>
    <property type="project" value="UniProtKB-KW"/>
</dbReference>
<dbReference type="GO" id="GO:0043015">
    <property type="term" value="F:gamma-tubulin binding"/>
    <property type="evidence" value="ECO:0007669"/>
    <property type="project" value="InterPro"/>
</dbReference>
<keyword evidence="5 6" id="KW-0206">Cytoskeleton</keyword>
<gene>
    <name evidence="9" type="ORF">SASPL_122699</name>
</gene>
<dbReference type="GO" id="GO:0007020">
    <property type="term" value="P:microtubule nucleation"/>
    <property type="evidence" value="ECO:0007669"/>
    <property type="project" value="InterPro"/>
</dbReference>
<comment type="function">
    <text evidence="6">Component of the gamma-tubulin ring complex (gTuRC) which mediates microtubule nucleation.</text>
</comment>
<feature type="domain" description="Gamma tubulin complex component protein N-terminal" evidence="8">
    <location>
        <begin position="2"/>
        <end position="414"/>
    </location>
</feature>
<dbReference type="Gene3D" id="1.20.120.1900">
    <property type="entry name" value="Gamma-tubulin complex, C-terminal domain"/>
    <property type="match status" value="1"/>
</dbReference>
<organism evidence="9">
    <name type="scientific">Salvia splendens</name>
    <name type="common">Scarlet sage</name>
    <dbReference type="NCBI Taxonomy" id="180675"/>
    <lineage>
        <taxon>Eukaryota</taxon>
        <taxon>Viridiplantae</taxon>
        <taxon>Streptophyta</taxon>
        <taxon>Embryophyta</taxon>
        <taxon>Tracheophyta</taxon>
        <taxon>Spermatophyta</taxon>
        <taxon>Magnoliopsida</taxon>
        <taxon>eudicotyledons</taxon>
        <taxon>Gunneridae</taxon>
        <taxon>Pentapetalae</taxon>
        <taxon>asterids</taxon>
        <taxon>lamiids</taxon>
        <taxon>Lamiales</taxon>
        <taxon>Lamiaceae</taxon>
        <taxon>Nepetoideae</taxon>
        <taxon>Mentheae</taxon>
        <taxon>Salviinae</taxon>
        <taxon>Salvia</taxon>
        <taxon>Salvia subgen. Calosphace</taxon>
        <taxon>core Calosphace</taxon>
    </lineage>
</organism>
<dbReference type="Pfam" id="PF04130">
    <property type="entry name" value="GCP_C_terminal"/>
    <property type="match status" value="1"/>
</dbReference>
<reference evidence="9" key="1">
    <citation type="submission" date="2018-01" db="EMBL/GenBank/DDBJ databases">
        <authorList>
            <person name="Mao J.F."/>
        </authorList>
    </citation>
    <scope>NUCLEOTIDE SEQUENCE</scope>
    <source>
        <strain evidence="9">Huo1</strain>
        <tissue evidence="9">Leaf</tissue>
    </source>
</reference>
<keyword evidence="3 6" id="KW-0963">Cytoplasm</keyword>
<dbReference type="GO" id="GO:0051321">
    <property type="term" value="P:meiotic cell cycle"/>
    <property type="evidence" value="ECO:0007669"/>
    <property type="project" value="TreeGrafter"/>
</dbReference>
<comment type="similarity">
    <text evidence="2 6">Belongs to the TUBGCP family.</text>
</comment>
<dbReference type="GO" id="GO:0051011">
    <property type="term" value="F:microtubule minus-end binding"/>
    <property type="evidence" value="ECO:0007669"/>
    <property type="project" value="TreeGrafter"/>
</dbReference>
<dbReference type="PANTHER" id="PTHR19302">
    <property type="entry name" value="GAMMA TUBULIN COMPLEX PROTEIN"/>
    <property type="match status" value="1"/>
</dbReference>
<dbReference type="InterPro" id="IPR042241">
    <property type="entry name" value="GCP_C_sf"/>
</dbReference>
<evidence type="ECO:0000256" key="1">
    <source>
        <dbReference type="ARBA" id="ARBA00004267"/>
    </source>
</evidence>
<dbReference type="GO" id="GO:0000278">
    <property type="term" value="P:mitotic cell cycle"/>
    <property type="evidence" value="ECO:0007669"/>
    <property type="project" value="TreeGrafter"/>
</dbReference>
<evidence type="ECO:0000256" key="5">
    <source>
        <dbReference type="ARBA" id="ARBA00023212"/>
    </source>
</evidence>
<dbReference type="AlphaFoldDB" id="A0A8X8XNW1"/>
<evidence type="ECO:0000256" key="6">
    <source>
        <dbReference type="RuleBase" id="RU363050"/>
    </source>
</evidence>
<dbReference type="InterPro" id="IPR041470">
    <property type="entry name" value="GCP_N"/>
</dbReference>